<dbReference type="GO" id="GO:0010181">
    <property type="term" value="F:FMN binding"/>
    <property type="evidence" value="ECO:0007669"/>
    <property type="project" value="TreeGrafter"/>
</dbReference>
<keyword evidence="1" id="KW-0173">Coenzyme A biosynthesis</keyword>
<dbReference type="EMBL" id="NCKU01002831">
    <property type="protein sequence ID" value="RWS08699.1"/>
    <property type="molecule type" value="Genomic_DNA"/>
</dbReference>
<dbReference type="AlphaFoldDB" id="A0A3S3S1P7"/>
<name>A0A3S3S1P7_9ACAR</name>
<dbReference type="Gene3D" id="3.40.50.1950">
    <property type="entry name" value="Flavin prenyltransferase-like"/>
    <property type="match status" value="1"/>
</dbReference>
<dbReference type="STRING" id="1965070.A0A3S3S1P7"/>
<reference evidence="7 9" key="1">
    <citation type="journal article" date="2018" name="Gigascience">
        <title>Genomes of trombidid mites reveal novel predicted allergens and laterally-transferred genes associated with secondary metabolism.</title>
        <authorList>
            <person name="Dong X."/>
            <person name="Chaisiri K."/>
            <person name="Xia D."/>
            <person name="Armstrong S.D."/>
            <person name="Fang Y."/>
            <person name="Donnelly M.J."/>
            <person name="Kadowaki T."/>
            <person name="McGarry J.W."/>
            <person name="Darby A.C."/>
            <person name="Makepeace B.L."/>
        </authorList>
    </citation>
    <scope>NUCLEOTIDE SEQUENCE [LARGE SCALE GENOMIC DNA]</scope>
    <source>
        <strain evidence="7">UoL-WK</strain>
    </source>
</reference>
<dbReference type="PANTHER" id="PTHR14359:SF6">
    <property type="entry name" value="PHOSPHOPANTOTHENOYLCYSTEINE DECARBOXYLASE"/>
    <property type="match status" value="1"/>
</dbReference>
<gene>
    <name evidence="8" type="ORF">B4U79_12202</name>
    <name evidence="7" type="ORF">B4U79_15165</name>
</gene>
<sequence length="193" mass="21791">MPRKLNVLIGVTGSVAAIKLPILVEKLQRLKSDNFDTVEIQVIVTRNAMHFFDRDQVLKLGVRLITDEDEWKAWEQMSDPVLHIELRKWANLMVIAPLDANTMAKIGCGMCDNLLTCVVRAWDFAKPLLFCPAMNTYMWEHPLTIETCSKLESLGFEQIPVIAKKLACGDTGYGAMAEVDSIVERIKQKLCLL</sequence>
<dbReference type="OrthoDB" id="1532798at2759"/>
<evidence type="ECO:0000313" key="9">
    <source>
        <dbReference type="Proteomes" id="UP000285301"/>
    </source>
</evidence>
<evidence type="ECO:0000256" key="4">
    <source>
        <dbReference type="ARBA" id="ARBA00070201"/>
    </source>
</evidence>
<evidence type="ECO:0000256" key="5">
    <source>
        <dbReference type="ARBA" id="ARBA00082063"/>
    </source>
</evidence>
<comment type="similarity">
    <text evidence="2">Belongs to the HFCD (homooligomeric flavin containing Cys decarboxylase) superfamily.</text>
</comment>
<organism evidence="7 9">
    <name type="scientific">Dinothrombium tinctorium</name>
    <dbReference type="NCBI Taxonomy" id="1965070"/>
    <lineage>
        <taxon>Eukaryota</taxon>
        <taxon>Metazoa</taxon>
        <taxon>Ecdysozoa</taxon>
        <taxon>Arthropoda</taxon>
        <taxon>Chelicerata</taxon>
        <taxon>Arachnida</taxon>
        <taxon>Acari</taxon>
        <taxon>Acariformes</taxon>
        <taxon>Trombidiformes</taxon>
        <taxon>Prostigmata</taxon>
        <taxon>Anystina</taxon>
        <taxon>Parasitengona</taxon>
        <taxon>Trombidioidea</taxon>
        <taxon>Trombidiidae</taxon>
        <taxon>Dinothrombium</taxon>
    </lineage>
</organism>
<evidence type="ECO:0000256" key="1">
    <source>
        <dbReference type="ARBA" id="ARBA00022993"/>
    </source>
</evidence>
<dbReference type="GO" id="GO:0004633">
    <property type="term" value="F:phosphopantothenoylcysteine decarboxylase activity"/>
    <property type="evidence" value="ECO:0007669"/>
    <property type="project" value="TreeGrafter"/>
</dbReference>
<dbReference type="FunFam" id="3.40.50.1950:FF:000004">
    <property type="entry name" value="Phosphopantothenoylcysteine decarboxylase"/>
    <property type="match status" value="1"/>
</dbReference>
<dbReference type="GO" id="GO:0071513">
    <property type="term" value="C:phosphopantothenoylcysteine decarboxylase complex"/>
    <property type="evidence" value="ECO:0007669"/>
    <property type="project" value="TreeGrafter"/>
</dbReference>
<dbReference type="EMBL" id="NCKU01003211">
    <property type="protein sequence ID" value="RWS07953.1"/>
    <property type="molecule type" value="Genomic_DNA"/>
</dbReference>
<accession>A0A3S3S1P7</accession>
<dbReference type="GO" id="GO:0015937">
    <property type="term" value="P:coenzyme A biosynthetic process"/>
    <property type="evidence" value="ECO:0007669"/>
    <property type="project" value="UniProtKB-KW"/>
</dbReference>
<evidence type="ECO:0000313" key="8">
    <source>
        <dbReference type="EMBL" id="RWS08699.1"/>
    </source>
</evidence>
<evidence type="ECO:0000256" key="3">
    <source>
        <dbReference type="ARBA" id="ARBA00056708"/>
    </source>
</evidence>
<comment type="caution">
    <text evidence="7">The sequence shown here is derived from an EMBL/GenBank/DDBJ whole genome shotgun (WGS) entry which is preliminary data.</text>
</comment>
<dbReference type="Proteomes" id="UP000285301">
    <property type="component" value="Unassembled WGS sequence"/>
</dbReference>
<dbReference type="InterPro" id="IPR036551">
    <property type="entry name" value="Flavin_trans-like"/>
</dbReference>
<dbReference type="InterPro" id="IPR003382">
    <property type="entry name" value="Flavoprotein"/>
</dbReference>
<evidence type="ECO:0000259" key="6">
    <source>
        <dbReference type="Pfam" id="PF02441"/>
    </source>
</evidence>
<feature type="domain" description="Flavoprotein" evidence="6">
    <location>
        <begin position="6"/>
        <end position="190"/>
    </location>
</feature>
<protein>
    <recommendedName>
        <fullName evidence="4">Phosphopantothenoylcysteine decarboxylase</fullName>
    </recommendedName>
    <alternativeName>
        <fullName evidence="5">CoaC</fullName>
    </alternativeName>
</protein>
<keyword evidence="9" id="KW-1185">Reference proteome</keyword>
<dbReference type="PANTHER" id="PTHR14359">
    <property type="entry name" value="HOMO-OLIGOMERIC FLAVIN CONTAINING CYS DECARBOXYLASE FAMILY"/>
    <property type="match status" value="1"/>
</dbReference>
<evidence type="ECO:0000256" key="2">
    <source>
        <dbReference type="ARBA" id="ARBA00038350"/>
    </source>
</evidence>
<proteinExistence type="inferred from homology"/>
<dbReference type="Pfam" id="PF02441">
    <property type="entry name" value="Flavoprotein"/>
    <property type="match status" value="1"/>
</dbReference>
<reference evidence="7" key="2">
    <citation type="submission" date="2018-11" db="EMBL/GenBank/DDBJ databases">
        <title>Trombidioid mite genomics.</title>
        <authorList>
            <person name="Dong X."/>
        </authorList>
    </citation>
    <scope>NUCLEOTIDE SEQUENCE</scope>
    <source>
        <strain evidence="7">UoL-WK</strain>
    </source>
</reference>
<comment type="function">
    <text evidence="3">Catalyzes the decarboxylation of the cysteine moiety of 4-phosphopantothenoylcysteine to form 4'-phosphopantotheine and this reaction forms part of the biosynthesis of coenzyme A.</text>
</comment>
<evidence type="ECO:0000313" key="7">
    <source>
        <dbReference type="EMBL" id="RWS07953.1"/>
    </source>
</evidence>
<dbReference type="SUPFAM" id="SSF52507">
    <property type="entry name" value="Homo-oligomeric flavin-containing Cys decarboxylases, HFCD"/>
    <property type="match status" value="1"/>
</dbReference>